<dbReference type="SUPFAM" id="SSF54593">
    <property type="entry name" value="Glyoxalase/Bleomycin resistance protein/Dihydroxybiphenyl dioxygenase"/>
    <property type="match status" value="1"/>
</dbReference>
<accession>A0ABT8L5A7</accession>
<dbReference type="RefSeq" id="WP_346757553.1">
    <property type="nucleotide sequence ID" value="NZ_JAUJEB010000001.1"/>
</dbReference>
<dbReference type="InterPro" id="IPR004360">
    <property type="entry name" value="Glyas_Fos-R_dOase_dom"/>
</dbReference>
<name>A0ABT8L5A7_9BACT</name>
<dbReference type="Pfam" id="PF00903">
    <property type="entry name" value="Glyoxalase"/>
    <property type="match status" value="1"/>
</dbReference>
<dbReference type="PANTHER" id="PTHR33993">
    <property type="entry name" value="GLYOXALASE-RELATED"/>
    <property type="match status" value="1"/>
</dbReference>
<proteinExistence type="predicted"/>
<comment type="caution">
    <text evidence="2">The sequence shown here is derived from an EMBL/GenBank/DDBJ whole genome shotgun (WGS) entry which is preliminary data.</text>
</comment>
<gene>
    <name evidence="2" type="ORF">QQ020_09220</name>
</gene>
<evidence type="ECO:0000313" key="3">
    <source>
        <dbReference type="Proteomes" id="UP001172083"/>
    </source>
</evidence>
<dbReference type="EMBL" id="JAUJEB010000001">
    <property type="protein sequence ID" value="MDN5212231.1"/>
    <property type="molecule type" value="Genomic_DNA"/>
</dbReference>
<evidence type="ECO:0000313" key="2">
    <source>
        <dbReference type="EMBL" id="MDN5212231.1"/>
    </source>
</evidence>
<dbReference type="Proteomes" id="UP001172083">
    <property type="component" value="Unassembled WGS sequence"/>
</dbReference>
<dbReference type="InterPro" id="IPR052164">
    <property type="entry name" value="Anthracycline_SecMetBiosynth"/>
</dbReference>
<dbReference type="Gene3D" id="3.10.180.10">
    <property type="entry name" value="2,3-Dihydroxybiphenyl 1,2-Dioxygenase, domain 1"/>
    <property type="match status" value="1"/>
</dbReference>
<organism evidence="2 3">
    <name type="scientific">Agaribacillus aureus</name>
    <dbReference type="NCBI Taxonomy" id="3051825"/>
    <lineage>
        <taxon>Bacteria</taxon>
        <taxon>Pseudomonadati</taxon>
        <taxon>Bacteroidota</taxon>
        <taxon>Cytophagia</taxon>
        <taxon>Cytophagales</taxon>
        <taxon>Splendidivirgaceae</taxon>
        <taxon>Agaribacillus</taxon>
    </lineage>
</organism>
<dbReference type="PROSITE" id="PS51819">
    <property type="entry name" value="VOC"/>
    <property type="match status" value="1"/>
</dbReference>
<sequence>MKKNVVNWFEIPVKDIARAKKFYGSLLNVELQDLPMPGMQLASFPMIQGGEYATGALAQSENHVPSPTGTTVFFACDDVNDQLDRVENLGGQVVVPKTSIGEYGFIAHVMDPEGNKIALHSPK</sequence>
<reference evidence="2" key="1">
    <citation type="submission" date="2023-06" db="EMBL/GenBank/DDBJ databases">
        <title>Genomic of Agaribacillus aureum.</title>
        <authorList>
            <person name="Wang G."/>
        </authorList>
    </citation>
    <scope>NUCLEOTIDE SEQUENCE</scope>
    <source>
        <strain evidence="2">BMA12</strain>
    </source>
</reference>
<dbReference type="InterPro" id="IPR029068">
    <property type="entry name" value="Glyas_Bleomycin-R_OHBP_Dase"/>
</dbReference>
<dbReference type="CDD" id="cd07247">
    <property type="entry name" value="SgaA_N_like"/>
    <property type="match status" value="1"/>
</dbReference>
<dbReference type="InterPro" id="IPR037523">
    <property type="entry name" value="VOC_core"/>
</dbReference>
<feature type="domain" description="VOC" evidence="1">
    <location>
        <begin position="5"/>
        <end position="122"/>
    </location>
</feature>
<keyword evidence="3" id="KW-1185">Reference proteome</keyword>
<dbReference type="PANTHER" id="PTHR33993:SF2">
    <property type="entry name" value="VOC DOMAIN-CONTAINING PROTEIN"/>
    <property type="match status" value="1"/>
</dbReference>
<evidence type="ECO:0000259" key="1">
    <source>
        <dbReference type="PROSITE" id="PS51819"/>
    </source>
</evidence>
<protein>
    <submittedName>
        <fullName evidence="2">VOC family protein</fullName>
    </submittedName>
</protein>